<dbReference type="EMBL" id="JBHSDY010000001">
    <property type="protein sequence ID" value="MFC4296541.1"/>
    <property type="molecule type" value="Genomic_DNA"/>
</dbReference>
<dbReference type="Gene3D" id="1.10.10.10">
    <property type="entry name" value="Winged helix-like DNA-binding domain superfamily/Winged helix DNA-binding domain"/>
    <property type="match status" value="1"/>
</dbReference>
<proteinExistence type="predicted"/>
<dbReference type="PRINTS" id="PR00038">
    <property type="entry name" value="HTHLUXR"/>
</dbReference>
<dbReference type="SUPFAM" id="SSF52172">
    <property type="entry name" value="CheY-like"/>
    <property type="match status" value="1"/>
</dbReference>
<comment type="caution">
    <text evidence="3">The sequence shown here is derived from an EMBL/GenBank/DDBJ whole genome shotgun (WGS) entry which is preliminary data.</text>
</comment>
<dbReference type="RefSeq" id="WP_376811127.1">
    <property type="nucleotide sequence ID" value="NZ_JBHSDY010000001.1"/>
</dbReference>
<reference evidence="4" key="1">
    <citation type="journal article" date="2019" name="Int. J. Syst. Evol. Microbiol.">
        <title>The Global Catalogue of Microorganisms (GCM) 10K type strain sequencing project: providing services to taxonomists for standard genome sequencing and annotation.</title>
        <authorList>
            <consortium name="The Broad Institute Genomics Platform"/>
            <consortium name="The Broad Institute Genome Sequencing Center for Infectious Disease"/>
            <person name="Wu L."/>
            <person name="Ma J."/>
        </authorList>
    </citation>
    <scope>NUCLEOTIDE SEQUENCE [LARGE SCALE GENOMIC DNA]</scope>
    <source>
        <strain evidence="4">CGMCC 1.19029</strain>
    </source>
</reference>
<dbReference type="PANTHER" id="PTHR45566:SF1">
    <property type="entry name" value="HTH-TYPE TRANSCRIPTIONAL REGULATOR YHJB-RELATED"/>
    <property type="match status" value="1"/>
</dbReference>
<keyword evidence="4" id="KW-1185">Reference proteome</keyword>
<dbReference type="CDD" id="cd06170">
    <property type="entry name" value="LuxR_C_like"/>
    <property type="match status" value="1"/>
</dbReference>
<dbReference type="Pfam" id="PF00196">
    <property type="entry name" value="GerE"/>
    <property type="match status" value="1"/>
</dbReference>
<dbReference type="InterPro" id="IPR016032">
    <property type="entry name" value="Sig_transdc_resp-reg_C-effctor"/>
</dbReference>
<dbReference type="InterPro" id="IPR036388">
    <property type="entry name" value="WH-like_DNA-bd_sf"/>
</dbReference>
<dbReference type="InterPro" id="IPR011006">
    <property type="entry name" value="CheY-like_superfamily"/>
</dbReference>
<feature type="region of interest" description="Disordered" evidence="1">
    <location>
        <begin position="128"/>
        <end position="188"/>
    </location>
</feature>
<dbReference type="InterPro" id="IPR051015">
    <property type="entry name" value="EvgA-like"/>
</dbReference>
<protein>
    <submittedName>
        <fullName evidence="3">Response regulator transcription factor</fullName>
    </submittedName>
</protein>
<evidence type="ECO:0000256" key="1">
    <source>
        <dbReference type="SAM" id="MobiDB-lite"/>
    </source>
</evidence>
<feature type="domain" description="HTH luxR-type" evidence="2">
    <location>
        <begin position="198"/>
        <end position="263"/>
    </location>
</feature>
<organism evidence="3 4">
    <name type="scientific">Castellaniella hirudinis</name>
    <dbReference type="NCBI Taxonomy" id="1144617"/>
    <lineage>
        <taxon>Bacteria</taxon>
        <taxon>Pseudomonadati</taxon>
        <taxon>Pseudomonadota</taxon>
        <taxon>Betaproteobacteria</taxon>
        <taxon>Burkholderiales</taxon>
        <taxon>Alcaligenaceae</taxon>
        <taxon>Castellaniella</taxon>
    </lineage>
</organism>
<sequence>MVTITVVEPNTLLRMGLLTLLRTFDCPLTSTGIDYTQLFHGALPRTETDLMLLSVPDTYDRMIELVRTAQEHYAPRRLLLLSETRTLPYSLLNLPPVLAGYISKHASQDVLKASVMLVLAGGKCFPHPDAYQTEAPSPDSRDPPKRRWYDHQDAPSVSRYDEPQPDNLLHMPLDRYAPPAPPTPQAGAQTLTPELVSREAAMLHLTHRQYEVLVLLAKGYPLKKISRELNISVATAKTHAEALYQRLAVNSRNAAVYAAVSRGATLGWHDPDLATHPPLHPAA</sequence>
<name>A0ABV8RT66_9BURK</name>
<evidence type="ECO:0000313" key="4">
    <source>
        <dbReference type="Proteomes" id="UP001595756"/>
    </source>
</evidence>
<dbReference type="InterPro" id="IPR000792">
    <property type="entry name" value="Tscrpt_reg_LuxR_C"/>
</dbReference>
<feature type="compositionally biased region" description="Basic and acidic residues" evidence="1">
    <location>
        <begin position="139"/>
        <end position="153"/>
    </location>
</feature>
<dbReference type="SUPFAM" id="SSF46894">
    <property type="entry name" value="C-terminal effector domain of the bipartite response regulators"/>
    <property type="match status" value="1"/>
</dbReference>
<dbReference type="PROSITE" id="PS50043">
    <property type="entry name" value="HTH_LUXR_2"/>
    <property type="match status" value="1"/>
</dbReference>
<accession>A0ABV8RT66</accession>
<dbReference type="PANTHER" id="PTHR45566">
    <property type="entry name" value="HTH-TYPE TRANSCRIPTIONAL REGULATOR YHJB-RELATED"/>
    <property type="match status" value="1"/>
</dbReference>
<evidence type="ECO:0000313" key="3">
    <source>
        <dbReference type="EMBL" id="MFC4296541.1"/>
    </source>
</evidence>
<dbReference type="SMART" id="SM00421">
    <property type="entry name" value="HTH_LUXR"/>
    <property type="match status" value="1"/>
</dbReference>
<gene>
    <name evidence="3" type="ORF">ACFO0J_00620</name>
</gene>
<dbReference type="Proteomes" id="UP001595756">
    <property type="component" value="Unassembled WGS sequence"/>
</dbReference>
<evidence type="ECO:0000259" key="2">
    <source>
        <dbReference type="PROSITE" id="PS50043"/>
    </source>
</evidence>